<dbReference type="Pfam" id="PF01261">
    <property type="entry name" value="AP_endonuc_2"/>
    <property type="match status" value="1"/>
</dbReference>
<dbReference type="PANTHER" id="PTHR12110">
    <property type="entry name" value="HYDROXYPYRUVATE ISOMERASE"/>
    <property type="match status" value="1"/>
</dbReference>
<dbReference type="EMBL" id="JBHMEW010000068">
    <property type="protein sequence ID" value="MFB9213541.1"/>
    <property type="molecule type" value="Genomic_DNA"/>
</dbReference>
<evidence type="ECO:0000259" key="1">
    <source>
        <dbReference type="Pfam" id="PF01261"/>
    </source>
</evidence>
<dbReference type="Gene3D" id="3.20.20.150">
    <property type="entry name" value="Divalent-metal-dependent TIM barrel enzymes"/>
    <property type="match status" value="1"/>
</dbReference>
<dbReference type="GO" id="GO:0016853">
    <property type="term" value="F:isomerase activity"/>
    <property type="evidence" value="ECO:0007669"/>
    <property type="project" value="UniProtKB-KW"/>
</dbReference>
<evidence type="ECO:0000313" key="3">
    <source>
        <dbReference type="Proteomes" id="UP001589654"/>
    </source>
</evidence>
<reference evidence="2 3" key="1">
    <citation type="submission" date="2024-09" db="EMBL/GenBank/DDBJ databases">
        <authorList>
            <person name="Sun Q."/>
            <person name="Mori K."/>
        </authorList>
    </citation>
    <scope>NUCLEOTIDE SEQUENCE [LARGE SCALE GENOMIC DNA]</scope>
    <source>
        <strain evidence="2 3">CECT 7682</strain>
    </source>
</reference>
<sequence>MKKIKLANAPCSWGALEFELGGKALACKQVLAEMAELGYVGTELGDWGFMPTDPQGLRKVLDAYGLDLPGAFVPVALANKDQHQNGVEKALRIAKLMVEAGYRDAFIILADENGCVEERTLNAGRITPNMSLKPDEWKVFGDGANKVAKAVKDQYGLKTVFHHHCAGFVETPEELDALMENTDSELVGICLDMGHYAFGGGDPLMVLEKYPDRIWHIHFKDFDPKIGQKSRDMGWDYFQSVQHGVFCKLGEGAVNFDAIIQKLEAMDYSGWIVVEQDVLPGMGSPFMCAKHNLEFIQKNMIKNEVKP</sequence>
<organism evidence="2 3">
    <name type="scientific">Echinicola jeungdonensis</name>
    <dbReference type="NCBI Taxonomy" id="709343"/>
    <lineage>
        <taxon>Bacteria</taxon>
        <taxon>Pseudomonadati</taxon>
        <taxon>Bacteroidota</taxon>
        <taxon>Cytophagia</taxon>
        <taxon>Cytophagales</taxon>
        <taxon>Cyclobacteriaceae</taxon>
        <taxon>Echinicola</taxon>
    </lineage>
</organism>
<proteinExistence type="predicted"/>
<dbReference type="InterPro" id="IPR013022">
    <property type="entry name" value="Xyl_isomerase-like_TIM-brl"/>
</dbReference>
<dbReference type="SUPFAM" id="SSF51658">
    <property type="entry name" value="Xylose isomerase-like"/>
    <property type="match status" value="1"/>
</dbReference>
<keyword evidence="2" id="KW-0413">Isomerase</keyword>
<keyword evidence="3" id="KW-1185">Reference proteome</keyword>
<dbReference type="Proteomes" id="UP001589654">
    <property type="component" value="Unassembled WGS sequence"/>
</dbReference>
<dbReference type="InterPro" id="IPR050312">
    <property type="entry name" value="IolE/XylAMocC-like"/>
</dbReference>
<comment type="caution">
    <text evidence="2">The sequence shown here is derived from an EMBL/GenBank/DDBJ whole genome shotgun (WGS) entry which is preliminary data.</text>
</comment>
<dbReference type="RefSeq" id="WP_290248914.1">
    <property type="nucleotide sequence ID" value="NZ_JAUFQT010000002.1"/>
</dbReference>
<accession>A0ABV5J9N1</accession>
<dbReference type="InterPro" id="IPR036237">
    <property type="entry name" value="Xyl_isomerase-like_sf"/>
</dbReference>
<gene>
    <name evidence="2" type="ORF">ACFFUR_17115</name>
</gene>
<protein>
    <submittedName>
        <fullName evidence="2">Sugar phosphate isomerase/epimerase family protein</fullName>
    </submittedName>
</protein>
<evidence type="ECO:0000313" key="2">
    <source>
        <dbReference type="EMBL" id="MFB9213541.1"/>
    </source>
</evidence>
<name>A0ABV5J9N1_9BACT</name>
<dbReference type="PANTHER" id="PTHR12110:SF41">
    <property type="entry name" value="INOSOSE DEHYDRATASE"/>
    <property type="match status" value="1"/>
</dbReference>
<feature type="domain" description="Xylose isomerase-like TIM barrel" evidence="1">
    <location>
        <begin position="32"/>
        <end position="276"/>
    </location>
</feature>